<proteinExistence type="predicted"/>
<dbReference type="InterPro" id="IPR008710">
    <property type="entry name" value="Nicastrin"/>
</dbReference>
<sequence length="511" mass="57292">CYHKFNNPSEGSDQKWPLCAAEMKSVMLAAKDTETCMRRSNLAANLNPIQYCDPLSGRNVVMTLFPSNKSSPLTERSVIVVGARIDAFSLFDNAAPGADSAVSGLVTLMATANALALLRKDITKKMNEKNLTKNVLFIIFNGESFDYIGSSRVVYDMQKKQFPVVLKDDVNSQPALVELHHISHFLELAQVVPHSGGKQHLWIHTDPLSSQVEKVNRSINYLTKILLKAGENSSRPDLSLAPWDKPLPPASLHRFLRADLDIPGVVISNHKDEFTNRYYNSIYDFIPNINDTEVLDILASNITALTSVITETVYELLTGERPTHIEVNETLVQGLLECYLANISCDLFRTISKLYEHAKKPYPLYVRVETRHISPVIVYTKLLLAHLTGTILQNKTKDDCKAEESNEIYVYNWIRGSDPNNTGVCVQSTTRFTLAQSPAFELKDWTSTEYSTWTESVWTEISCRIFLKPSRVQEGVTFAIGIIILVISFGIVYAIKNQAHVLFGSRNLIAC</sequence>
<name>A0ABM1BY89_LIMPO</name>
<keyword evidence="1" id="KW-0472">Membrane</keyword>
<evidence type="ECO:0000313" key="3">
    <source>
        <dbReference type="RefSeq" id="XP_013790954.1"/>
    </source>
</evidence>
<dbReference type="Proteomes" id="UP000694941">
    <property type="component" value="Unplaced"/>
</dbReference>
<gene>
    <name evidence="3" type="primary">LOC106474808</name>
</gene>
<protein>
    <submittedName>
        <fullName evidence="3">Nicastrin-like</fullName>
    </submittedName>
</protein>
<keyword evidence="1" id="KW-1133">Transmembrane helix</keyword>
<dbReference type="GeneID" id="106474808"/>
<feature type="non-terminal residue" evidence="3">
    <location>
        <position position="1"/>
    </location>
</feature>
<keyword evidence="1" id="KW-0812">Transmembrane</keyword>
<accession>A0ABM1BY89</accession>
<dbReference type="RefSeq" id="XP_013790954.1">
    <property type="nucleotide sequence ID" value="XM_013935500.2"/>
</dbReference>
<evidence type="ECO:0000256" key="1">
    <source>
        <dbReference type="SAM" id="Phobius"/>
    </source>
</evidence>
<dbReference type="Gene3D" id="3.40.630.10">
    <property type="entry name" value="Zn peptidases"/>
    <property type="match status" value="1"/>
</dbReference>
<keyword evidence="2" id="KW-1185">Reference proteome</keyword>
<dbReference type="Pfam" id="PF05450">
    <property type="entry name" value="Nicastrin"/>
    <property type="match status" value="1"/>
</dbReference>
<dbReference type="SUPFAM" id="SSF53187">
    <property type="entry name" value="Zn-dependent exopeptidases"/>
    <property type="match status" value="1"/>
</dbReference>
<reference evidence="3" key="1">
    <citation type="submission" date="2025-08" db="UniProtKB">
        <authorList>
            <consortium name="RefSeq"/>
        </authorList>
    </citation>
    <scope>IDENTIFICATION</scope>
    <source>
        <tissue evidence="3">Muscle</tissue>
    </source>
</reference>
<dbReference type="PANTHER" id="PTHR21092:SF0">
    <property type="entry name" value="NICASTRIN"/>
    <property type="match status" value="1"/>
</dbReference>
<organism evidence="2 3">
    <name type="scientific">Limulus polyphemus</name>
    <name type="common">Atlantic horseshoe crab</name>
    <dbReference type="NCBI Taxonomy" id="6850"/>
    <lineage>
        <taxon>Eukaryota</taxon>
        <taxon>Metazoa</taxon>
        <taxon>Ecdysozoa</taxon>
        <taxon>Arthropoda</taxon>
        <taxon>Chelicerata</taxon>
        <taxon>Merostomata</taxon>
        <taxon>Xiphosura</taxon>
        <taxon>Limulidae</taxon>
        <taxon>Limulus</taxon>
    </lineage>
</organism>
<feature type="transmembrane region" description="Helical" evidence="1">
    <location>
        <begin position="475"/>
        <end position="495"/>
    </location>
</feature>
<dbReference type="PANTHER" id="PTHR21092">
    <property type="entry name" value="NICASTRIN"/>
    <property type="match status" value="1"/>
</dbReference>
<evidence type="ECO:0000313" key="2">
    <source>
        <dbReference type="Proteomes" id="UP000694941"/>
    </source>
</evidence>